<dbReference type="InterPro" id="IPR050790">
    <property type="entry name" value="ExbB/TolQ_transport"/>
</dbReference>
<accession>A0ABR6VRC3</accession>
<dbReference type="PANTHER" id="PTHR30625">
    <property type="entry name" value="PROTEIN TOLQ"/>
    <property type="match status" value="1"/>
</dbReference>
<gene>
    <name evidence="9" type="ORF">H7U12_08650</name>
</gene>
<dbReference type="InterPro" id="IPR002898">
    <property type="entry name" value="MotA_ExbB_proton_chnl"/>
</dbReference>
<organism evidence="9 10">
    <name type="scientific">Rufibacter sediminis</name>
    <dbReference type="NCBI Taxonomy" id="2762756"/>
    <lineage>
        <taxon>Bacteria</taxon>
        <taxon>Pseudomonadati</taxon>
        <taxon>Bacteroidota</taxon>
        <taxon>Cytophagia</taxon>
        <taxon>Cytophagales</taxon>
        <taxon>Hymenobacteraceae</taxon>
        <taxon>Rufibacter</taxon>
    </lineage>
</organism>
<reference evidence="9 10" key="1">
    <citation type="journal article" date="2019" name="Int. J. Syst. Evol. Microbiol.">
        <title>Rufibacter sediminis sp. nov., isolated from freshwater lake sediment.</title>
        <authorList>
            <person name="Qu J.H."/>
            <person name="Zhang L.J."/>
            <person name="Fu Y.H."/>
            <person name="Li H.F."/>
        </authorList>
    </citation>
    <scope>NUCLEOTIDE SEQUENCE [LARGE SCALE GENOMIC DNA]</scope>
    <source>
        <strain evidence="9 10">H-1</strain>
    </source>
</reference>
<feature type="transmembrane region" description="Helical" evidence="7">
    <location>
        <begin position="36"/>
        <end position="59"/>
    </location>
</feature>
<protein>
    <submittedName>
        <fullName evidence="9">MotA/TolQ/ExbB proton channel family protein</fullName>
    </submittedName>
</protein>
<feature type="domain" description="MotA/TolQ/ExbB proton channel" evidence="8">
    <location>
        <begin position="98"/>
        <end position="220"/>
    </location>
</feature>
<comment type="similarity">
    <text evidence="6">Belongs to the exbB/tolQ family.</text>
</comment>
<evidence type="ECO:0000256" key="5">
    <source>
        <dbReference type="ARBA" id="ARBA00023136"/>
    </source>
</evidence>
<evidence type="ECO:0000259" key="8">
    <source>
        <dbReference type="Pfam" id="PF01618"/>
    </source>
</evidence>
<evidence type="ECO:0000256" key="2">
    <source>
        <dbReference type="ARBA" id="ARBA00022475"/>
    </source>
</evidence>
<evidence type="ECO:0000256" key="4">
    <source>
        <dbReference type="ARBA" id="ARBA00022989"/>
    </source>
</evidence>
<feature type="transmembrane region" description="Helical" evidence="7">
    <location>
        <begin position="188"/>
        <end position="209"/>
    </location>
</feature>
<dbReference type="Pfam" id="PF01618">
    <property type="entry name" value="MotA_ExbB"/>
    <property type="match status" value="1"/>
</dbReference>
<dbReference type="RefSeq" id="WP_186636042.1">
    <property type="nucleotide sequence ID" value="NZ_JACOAF010000021.1"/>
</dbReference>
<name>A0ABR6VRC3_9BACT</name>
<keyword evidence="4 7" id="KW-1133">Transmembrane helix</keyword>
<dbReference type="EMBL" id="JACOAF010000021">
    <property type="protein sequence ID" value="MBC3539749.1"/>
    <property type="molecule type" value="Genomic_DNA"/>
</dbReference>
<evidence type="ECO:0000313" key="9">
    <source>
        <dbReference type="EMBL" id="MBC3539749.1"/>
    </source>
</evidence>
<evidence type="ECO:0000256" key="1">
    <source>
        <dbReference type="ARBA" id="ARBA00004651"/>
    </source>
</evidence>
<proteinExistence type="inferred from homology"/>
<sequence length="235" mass="24622">MNAFLLQITTSAPVDTTAAATPGAEATQETVSLLDLAMAGGWAMIPLILLSLVAIYIFVERYLTIKKASQNPAGFIGRLKSLVLAGDVQGARMLCAQTNSPISRMLEKGISRIGQPLKSIEASIENVGKIEIARLEKGLSGLATVAGAAPMLGFLGTVTGMIGAFIAIAQAEGTISPKLLSSGIYEAMVTTATGLIIGLPAYVGYNFLVSKIDSIVHDMEHSSIEFIDLLQEPQA</sequence>
<dbReference type="PANTHER" id="PTHR30625:SF17">
    <property type="entry name" value="TOLQ-RELATED"/>
    <property type="match status" value="1"/>
</dbReference>
<comment type="subcellular location">
    <subcellularLocation>
        <location evidence="1">Cell membrane</location>
        <topology evidence="1">Multi-pass membrane protein</topology>
    </subcellularLocation>
    <subcellularLocation>
        <location evidence="6">Membrane</location>
        <topology evidence="6">Multi-pass membrane protein</topology>
    </subcellularLocation>
</comment>
<keyword evidence="6" id="KW-0813">Transport</keyword>
<keyword evidence="2" id="KW-1003">Cell membrane</keyword>
<evidence type="ECO:0000256" key="7">
    <source>
        <dbReference type="SAM" id="Phobius"/>
    </source>
</evidence>
<keyword evidence="5 7" id="KW-0472">Membrane</keyword>
<keyword evidence="6" id="KW-0653">Protein transport</keyword>
<comment type="caution">
    <text evidence="9">The sequence shown here is derived from an EMBL/GenBank/DDBJ whole genome shotgun (WGS) entry which is preliminary data.</text>
</comment>
<evidence type="ECO:0000256" key="6">
    <source>
        <dbReference type="RuleBase" id="RU004057"/>
    </source>
</evidence>
<evidence type="ECO:0000313" key="10">
    <source>
        <dbReference type="Proteomes" id="UP000659698"/>
    </source>
</evidence>
<keyword evidence="3 7" id="KW-0812">Transmembrane</keyword>
<keyword evidence="10" id="KW-1185">Reference proteome</keyword>
<feature type="transmembrane region" description="Helical" evidence="7">
    <location>
        <begin position="139"/>
        <end position="168"/>
    </location>
</feature>
<evidence type="ECO:0000256" key="3">
    <source>
        <dbReference type="ARBA" id="ARBA00022692"/>
    </source>
</evidence>
<dbReference type="Proteomes" id="UP000659698">
    <property type="component" value="Unassembled WGS sequence"/>
</dbReference>